<dbReference type="EMBL" id="CP080429">
    <property type="protein sequence ID" value="QYJ67685.1"/>
    <property type="molecule type" value="Genomic_DNA"/>
</dbReference>
<feature type="domain" description="DUF4397" evidence="3">
    <location>
        <begin position="252"/>
        <end position="337"/>
    </location>
</feature>
<feature type="domain" description="DUF4397" evidence="3">
    <location>
        <begin position="24"/>
        <end position="152"/>
    </location>
</feature>
<dbReference type="NCBIfam" id="TIGR04183">
    <property type="entry name" value="Por_Secre_tail"/>
    <property type="match status" value="1"/>
</dbReference>
<accession>A0ABX8V4G5</accession>
<dbReference type="InterPro" id="IPR025510">
    <property type="entry name" value="DUF4397"/>
</dbReference>
<evidence type="ECO:0000259" key="3">
    <source>
        <dbReference type="Pfam" id="PF14344"/>
    </source>
</evidence>
<name>A0ABX8V4G5_9FLAO</name>
<feature type="domain" description="DUF4397" evidence="3">
    <location>
        <begin position="479"/>
        <end position="562"/>
    </location>
</feature>
<protein>
    <submittedName>
        <fullName evidence="5">DUF4397 domain-containing protein</fullName>
    </submittedName>
</protein>
<dbReference type="Proteomes" id="UP000825381">
    <property type="component" value="Chromosome"/>
</dbReference>
<dbReference type="RefSeq" id="WP_220640030.1">
    <property type="nucleotide sequence ID" value="NZ_CP080429.1"/>
</dbReference>
<evidence type="ECO:0000256" key="1">
    <source>
        <dbReference type="ARBA" id="ARBA00022729"/>
    </source>
</evidence>
<feature type="domain" description="DUF4397" evidence="3">
    <location>
        <begin position="592"/>
        <end position="674"/>
    </location>
</feature>
<organism evidence="5 6">
    <name type="scientific">Flavobacterium litorale</name>
    <dbReference type="NCBI Taxonomy" id="2856519"/>
    <lineage>
        <taxon>Bacteria</taxon>
        <taxon>Pseudomonadati</taxon>
        <taxon>Bacteroidota</taxon>
        <taxon>Flavobacteriia</taxon>
        <taxon>Flavobacteriales</taxon>
        <taxon>Flavobacteriaceae</taxon>
        <taxon>Flavobacterium</taxon>
    </lineage>
</organism>
<dbReference type="Pfam" id="PF14344">
    <property type="entry name" value="DUF4397"/>
    <property type="match status" value="4"/>
</dbReference>
<evidence type="ECO:0000256" key="2">
    <source>
        <dbReference type="SAM" id="SignalP"/>
    </source>
</evidence>
<evidence type="ECO:0000259" key="4">
    <source>
        <dbReference type="Pfam" id="PF18962"/>
    </source>
</evidence>
<feature type="domain" description="Secretion system C-terminal sorting" evidence="4">
    <location>
        <begin position="717"/>
        <end position="784"/>
    </location>
</feature>
<evidence type="ECO:0000313" key="5">
    <source>
        <dbReference type="EMBL" id="QYJ67685.1"/>
    </source>
</evidence>
<sequence>MKNFTNVFMVLLSLFSVAAVAQTARVQVIHNSADLAAEVVDVYLDDNILIDNFEFRTASGFVDIDAGVEISIDVAPANSTSSAESLYNLTTTLMDGETYILVANGIVSDTGYMPDQLFELSVFAGARETAMGANQVDMLIHHGSTDAPTVDVVETSVPVGTILNNISYPSFDDAYLELIEDDYIIDITDESGANVVASYQVPLAELELAGSAITALASGFLDPSMNSNGPAFGIWVATAAGGPLLELPLATAKVQVIHNAADLGATPVDVYLDDEMLIDNFMFRTASAFVNVPADTPISIDVAGGGSASSADSIYNLTTTLEPGGTYIIVANGIVSDSGYSPDSAFELYVYDMGREMAMNGANTDVLVFHGATDAPIVDVTANGVGVLVDNIQYGEFEENYLELPTANYTLNVTTPDDNIVIAAYEANLADLSLDGAAITVLASGFLNPDVNSNGPAFGLWAATANGGALVELPQITTARVQVIHNAADLGAAVVDVYLDDNMLINNFEFRTASAFIDAPAGEAISIDVAGADSASSAESIYNLTTTLTPGQTYVLVANGIVSENGYSPSTPFEIYVYGMGRETATDGANTDVLVFHGATDAPMVDVTANGAGILVDDIEYGEFEDMYLELPTANYVLNVTTADGGSTVASYEANLADLSLNGAAITVLASGFLSPGDNSNGPGFGLWAATATGGGLVELTALPLSVTDFESDNFVIYPNPASSTLTINAPFADTVDYIIYDMSGRSVMSANTSGTIDVNGLQNGMYMLQLNANGVTSQQKIVIRK</sequence>
<dbReference type="InterPro" id="IPR026444">
    <property type="entry name" value="Secre_tail"/>
</dbReference>
<proteinExistence type="predicted"/>
<gene>
    <name evidence="5" type="ORF">K1I41_09015</name>
</gene>
<dbReference type="Pfam" id="PF18962">
    <property type="entry name" value="Por_Secre_tail"/>
    <property type="match status" value="1"/>
</dbReference>
<keyword evidence="1 2" id="KW-0732">Signal</keyword>
<keyword evidence="6" id="KW-1185">Reference proteome</keyword>
<evidence type="ECO:0000313" key="6">
    <source>
        <dbReference type="Proteomes" id="UP000825381"/>
    </source>
</evidence>
<reference evidence="5 6" key="1">
    <citation type="submission" date="2021-07" db="EMBL/GenBank/DDBJ databases">
        <title>Flavobacterium WSW3-B6 sp.nov, isolated from seaweed.</title>
        <authorList>
            <person name="Muhammad N."/>
            <person name="Ho H."/>
            <person name="Lee Y.-J."/>
            <person name="Nguyen T."/>
            <person name="Ho J."/>
            <person name="Kim S.-G."/>
        </authorList>
    </citation>
    <scope>NUCLEOTIDE SEQUENCE [LARGE SCALE GENOMIC DNA]</scope>
    <source>
        <strain evidence="5 6">WSW3-B6</strain>
    </source>
</reference>
<feature type="chain" id="PRO_5045895171" evidence="2">
    <location>
        <begin position="22"/>
        <end position="786"/>
    </location>
</feature>
<feature type="signal peptide" evidence="2">
    <location>
        <begin position="1"/>
        <end position="21"/>
    </location>
</feature>